<comment type="caution">
    <text evidence="1">The sequence shown here is derived from an EMBL/GenBank/DDBJ whole genome shotgun (WGS) entry which is preliminary data.</text>
</comment>
<proteinExistence type="predicted"/>
<name>A0A0F9MET7_9ZZZZ</name>
<protein>
    <submittedName>
        <fullName evidence="1">Uncharacterized protein</fullName>
    </submittedName>
</protein>
<dbReference type="EMBL" id="LAZR01004753">
    <property type="protein sequence ID" value="KKN05870.1"/>
    <property type="molecule type" value="Genomic_DNA"/>
</dbReference>
<organism evidence="1">
    <name type="scientific">marine sediment metagenome</name>
    <dbReference type="NCBI Taxonomy" id="412755"/>
    <lineage>
        <taxon>unclassified sequences</taxon>
        <taxon>metagenomes</taxon>
        <taxon>ecological metagenomes</taxon>
    </lineage>
</organism>
<reference evidence="1" key="1">
    <citation type="journal article" date="2015" name="Nature">
        <title>Complex archaea that bridge the gap between prokaryotes and eukaryotes.</title>
        <authorList>
            <person name="Spang A."/>
            <person name="Saw J.H."/>
            <person name="Jorgensen S.L."/>
            <person name="Zaremba-Niedzwiedzka K."/>
            <person name="Martijn J."/>
            <person name="Lind A.E."/>
            <person name="van Eijk R."/>
            <person name="Schleper C."/>
            <person name="Guy L."/>
            <person name="Ettema T.J."/>
        </authorList>
    </citation>
    <scope>NUCLEOTIDE SEQUENCE</scope>
</reference>
<dbReference type="AlphaFoldDB" id="A0A0F9MET7"/>
<accession>A0A0F9MET7</accession>
<gene>
    <name evidence="1" type="ORF">LCGC14_1082990</name>
</gene>
<evidence type="ECO:0000313" key="1">
    <source>
        <dbReference type="EMBL" id="KKN05870.1"/>
    </source>
</evidence>
<sequence length="157" mass="17876">MTLDPTARESNVRDSLKKYFVDNLHTKEGIILSFDKQISDPAIHKVQSVNRWISIKIGAMDRNEMGRLDVDLYCAVRQDPESFRLAQLCDTVMGHLTDTTQTDTMRRIPFYRSRETGAWTLLGALLVVDVLESGEEDGPDSSKFKILTLTIRWSAKI</sequence>